<accession>A0A9Q1C3P2</accession>
<dbReference type="EMBL" id="JAIZAY010000008">
    <property type="protein sequence ID" value="KAJ8037519.1"/>
    <property type="molecule type" value="Genomic_DNA"/>
</dbReference>
<proteinExistence type="predicted"/>
<organism evidence="1 2">
    <name type="scientific">Holothuria leucospilota</name>
    <name type="common">Black long sea cucumber</name>
    <name type="synonym">Mertensiothuria leucospilota</name>
    <dbReference type="NCBI Taxonomy" id="206669"/>
    <lineage>
        <taxon>Eukaryota</taxon>
        <taxon>Metazoa</taxon>
        <taxon>Echinodermata</taxon>
        <taxon>Eleutherozoa</taxon>
        <taxon>Echinozoa</taxon>
        <taxon>Holothuroidea</taxon>
        <taxon>Aspidochirotacea</taxon>
        <taxon>Aspidochirotida</taxon>
        <taxon>Holothuriidae</taxon>
        <taxon>Holothuria</taxon>
    </lineage>
</organism>
<evidence type="ECO:0000313" key="1">
    <source>
        <dbReference type="EMBL" id="KAJ8037519.1"/>
    </source>
</evidence>
<gene>
    <name evidence="1" type="ORF">HOLleu_18350</name>
</gene>
<evidence type="ECO:0000313" key="2">
    <source>
        <dbReference type="Proteomes" id="UP001152320"/>
    </source>
</evidence>
<protein>
    <submittedName>
        <fullName evidence="1">Uncharacterized protein</fullName>
    </submittedName>
</protein>
<reference evidence="1" key="1">
    <citation type="submission" date="2021-10" db="EMBL/GenBank/DDBJ databases">
        <title>Tropical sea cucumber genome reveals ecological adaptation and Cuvierian tubules defense mechanism.</title>
        <authorList>
            <person name="Chen T."/>
        </authorList>
    </citation>
    <scope>NUCLEOTIDE SEQUENCE</scope>
    <source>
        <strain evidence="1">Nanhai2018</strain>
        <tissue evidence="1">Muscle</tissue>
    </source>
</reference>
<sequence length="78" mass="9391">MLTFLLTKTQYILVSRWNYFKGVYKGIKKSLDLDWEIIPERKGPQQAVAGYEKAKDIFIPKIVRYQHYLQTELRKVFH</sequence>
<name>A0A9Q1C3P2_HOLLE</name>
<dbReference type="AlphaFoldDB" id="A0A9Q1C3P2"/>
<dbReference type="Proteomes" id="UP001152320">
    <property type="component" value="Chromosome 8"/>
</dbReference>
<keyword evidence="2" id="KW-1185">Reference proteome</keyword>
<comment type="caution">
    <text evidence="1">The sequence shown here is derived from an EMBL/GenBank/DDBJ whole genome shotgun (WGS) entry which is preliminary data.</text>
</comment>